<feature type="compositionally biased region" description="Basic and acidic residues" evidence="2">
    <location>
        <begin position="19"/>
        <end position="41"/>
    </location>
</feature>
<feature type="compositionally biased region" description="Low complexity" evidence="2">
    <location>
        <begin position="381"/>
        <end position="393"/>
    </location>
</feature>
<feature type="compositionally biased region" description="Pro residues" evidence="2">
    <location>
        <begin position="56"/>
        <end position="65"/>
    </location>
</feature>
<dbReference type="Pfam" id="PF03285">
    <property type="entry name" value="Paralemmin"/>
    <property type="match status" value="1"/>
</dbReference>
<gene>
    <name evidence="3" type="ORF">SKAU_G00122510</name>
</gene>
<evidence type="ECO:0008006" key="5">
    <source>
        <dbReference type="Google" id="ProtNLM"/>
    </source>
</evidence>
<proteinExistence type="predicted"/>
<dbReference type="InterPro" id="IPR004965">
    <property type="entry name" value="Paralemmin"/>
</dbReference>
<keyword evidence="1" id="KW-0175">Coiled coil</keyword>
<feature type="region of interest" description="Disordered" evidence="2">
    <location>
        <begin position="168"/>
        <end position="570"/>
    </location>
</feature>
<organism evidence="3 4">
    <name type="scientific">Synaphobranchus kaupii</name>
    <name type="common">Kaup's arrowtooth eel</name>
    <dbReference type="NCBI Taxonomy" id="118154"/>
    <lineage>
        <taxon>Eukaryota</taxon>
        <taxon>Metazoa</taxon>
        <taxon>Chordata</taxon>
        <taxon>Craniata</taxon>
        <taxon>Vertebrata</taxon>
        <taxon>Euteleostomi</taxon>
        <taxon>Actinopterygii</taxon>
        <taxon>Neopterygii</taxon>
        <taxon>Teleostei</taxon>
        <taxon>Anguilliformes</taxon>
        <taxon>Synaphobranchidae</taxon>
        <taxon>Synaphobranchus</taxon>
    </lineage>
</organism>
<dbReference type="PANTHER" id="PTHR47528">
    <property type="entry name" value="PARALEMMIN-3"/>
    <property type="match status" value="1"/>
</dbReference>
<evidence type="ECO:0000313" key="4">
    <source>
        <dbReference type="Proteomes" id="UP001152622"/>
    </source>
</evidence>
<feature type="region of interest" description="Disordered" evidence="2">
    <location>
        <begin position="19"/>
        <end position="153"/>
    </location>
</feature>
<protein>
    <recommendedName>
        <fullName evidence="5">Paralemmin-3</fullName>
    </recommendedName>
</protein>
<feature type="compositionally biased region" description="Basic and acidic residues" evidence="2">
    <location>
        <begin position="322"/>
        <end position="333"/>
    </location>
</feature>
<comment type="caution">
    <text evidence="3">The sequence shown here is derived from an EMBL/GenBank/DDBJ whole genome shotgun (WGS) entry which is preliminary data.</text>
</comment>
<name>A0A9Q1FPG3_SYNKA</name>
<dbReference type="OrthoDB" id="9934905at2759"/>
<dbReference type="PANTHER" id="PTHR47528:SF1">
    <property type="entry name" value="PARALEMMIN-3"/>
    <property type="match status" value="1"/>
</dbReference>
<feature type="compositionally biased region" description="Basic and acidic residues" evidence="2">
    <location>
        <begin position="484"/>
        <end position="493"/>
    </location>
</feature>
<dbReference type="EMBL" id="JAINUF010000004">
    <property type="protein sequence ID" value="KAJ8363420.1"/>
    <property type="molecule type" value="Genomic_DNA"/>
</dbReference>
<keyword evidence="4" id="KW-1185">Reference proteome</keyword>
<feature type="compositionally biased region" description="Basic and acidic residues" evidence="2">
    <location>
        <begin position="79"/>
        <end position="108"/>
    </location>
</feature>
<accession>A0A9Q1FPG3</accession>
<evidence type="ECO:0000313" key="3">
    <source>
        <dbReference type="EMBL" id="KAJ8363420.1"/>
    </source>
</evidence>
<sequence length="570" mass="59658">MDEAEKYQQRLQAIAEKRRLQEEEDRAKREIEDQKLRDQQLKRKSLRDQWLMEGPPTTPDSPGPNSPFFSSPTEEIEAQIDKLQESQQMAEEKGDLQEDNDKAEEVNKDGGSPEETPTAGLENGQQEPSELDAAATTAMSASPASPEHVVDSGKAVLDNGLKSLQVTGEAEVQPIIDTGVGSDTGTAPEEAAVIPNGTQEGKEETGADFAIAPPQQEEVNTDAPQSATETPGQEEGPVEEGGTEAKLGEDPAPLPPSSEAEPGKDLEDEDAGEIIRAERVIVTDEGDEPADAENVAPQDDTKEPAPPPESSAAVGVPVPEVPKPEKEVPKDEAAEPGAETQTGAEGNVEESPVSKVEPPAEGNVEEAPVSKVEPPAEGNMEEAPVSEVEPPAEGNVEEAPASKVEPPAEGNVEAAPASEVEPPAEGNVEAAPASEVEPPAEGNVEEAPASELEPPADSGETDLSVPVYPTELPSLVPQPEAEGEGVKPEEKENAPAPAVTAGQFQDIPLDGNAKPGAAKESELKPVTGTTEAPAEPSEQQALLDPSKVTPSRAEGGETPKRKTCQCCSVM</sequence>
<dbReference type="AlphaFoldDB" id="A0A9Q1FPG3"/>
<feature type="compositionally biased region" description="Low complexity" evidence="2">
    <location>
        <begin position="133"/>
        <end position="146"/>
    </location>
</feature>
<feature type="compositionally biased region" description="Basic and acidic residues" evidence="2">
    <location>
        <begin position="273"/>
        <end position="282"/>
    </location>
</feature>
<dbReference type="InterPro" id="IPR024149">
    <property type="entry name" value="Paralemmin-3"/>
</dbReference>
<evidence type="ECO:0000256" key="1">
    <source>
        <dbReference type="ARBA" id="ARBA00023054"/>
    </source>
</evidence>
<reference evidence="3" key="1">
    <citation type="journal article" date="2023" name="Science">
        <title>Genome structures resolve the early diversification of teleost fishes.</title>
        <authorList>
            <person name="Parey E."/>
            <person name="Louis A."/>
            <person name="Montfort J."/>
            <person name="Bouchez O."/>
            <person name="Roques C."/>
            <person name="Iampietro C."/>
            <person name="Lluch J."/>
            <person name="Castinel A."/>
            <person name="Donnadieu C."/>
            <person name="Desvignes T."/>
            <person name="Floi Bucao C."/>
            <person name="Jouanno E."/>
            <person name="Wen M."/>
            <person name="Mejri S."/>
            <person name="Dirks R."/>
            <person name="Jansen H."/>
            <person name="Henkel C."/>
            <person name="Chen W.J."/>
            <person name="Zahm M."/>
            <person name="Cabau C."/>
            <person name="Klopp C."/>
            <person name="Thompson A.W."/>
            <person name="Robinson-Rechavi M."/>
            <person name="Braasch I."/>
            <person name="Lecointre G."/>
            <person name="Bobe J."/>
            <person name="Postlethwait J.H."/>
            <person name="Berthelot C."/>
            <person name="Roest Crollius H."/>
            <person name="Guiguen Y."/>
        </authorList>
    </citation>
    <scope>NUCLEOTIDE SEQUENCE</scope>
    <source>
        <strain evidence="3">WJC10195</strain>
    </source>
</reference>
<feature type="compositionally biased region" description="Low complexity" evidence="2">
    <location>
        <begin position="412"/>
        <end position="456"/>
    </location>
</feature>
<dbReference type="Proteomes" id="UP001152622">
    <property type="component" value="Chromosome 4"/>
</dbReference>
<evidence type="ECO:0000256" key="2">
    <source>
        <dbReference type="SAM" id="MobiDB-lite"/>
    </source>
</evidence>